<dbReference type="RefSeq" id="WP_158765080.1">
    <property type="nucleotide sequence ID" value="NZ_CP047045.1"/>
</dbReference>
<dbReference type="KEGG" id="tsv:DSM104635_00934"/>
<keyword evidence="3" id="KW-1185">Reference proteome</keyword>
<protein>
    <submittedName>
        <fullName evidence="2">Putative metal-binding integral membrane protein</fullName>
    </submittedName>
</protein>
<feature type="transmembrane region" description="Helical" evidence="1">
    <location>
        <begin position="164"/>
        <end position="187"/>
    </location>
</feature>
<dbReference type="Pfam" id="PF09948">
    <property type="entry name" value="PpoB2"/>
    <property type="match status" value="1"/>
</dbReference>
<dbReference type="InterPro" id="IPR018688">
    <property type="entry name" value="PpoB2-like"/>
</dbReference>
<sequence length="288" mass="30645">MVEAPAIERLLKHDRAITLAGLAALCVLAWGYILVGAGLGKSAWEMTTLSLFPHLQAAASPDMSAIGMSGMDMGGMAMTTPWTPTVWALMAAMWWIMMIAMMTPSAAPTILLYARVHRHSLSGGQVQDRLAPTGAFAAGYLMIWLAFALVATALYWALEQAGLVSALFMGSQSRWLSGGVLIVAGIYQLSPLKNMCLSHCRAPAAFLSRHWRPHASGALRLGALHGAYCVGCCWMLMALLFVGGVMNLVWIAALAALVLVEKVLPIGKWVGRGAGAVLIAWGLATLLI</sequence>
<proteinExistence type="predicted"/>
<accession>A0A6I6MLG7</accession>
<keyword evidence="1" id="KW-0812">Transmembrane</keyword>
<keyword evidence="1" id="KW-1133">Transmembrane helix</keyword>
<evidence type="ECO:0000256" key="1">
    <source>
        <dbReference type="SAM" id="Phobius"/>
    </source>
</evidence>
<evidence type="ECO:0000313" key="2">
    <source>
        <dbReference type="EMBL" id="QGZ94118.1"/>
    </source>
</evidence>
<organism evidence="2 3">
    <name type="scientific">Terricaulis silvestris</name>
    <dbReference type="NCBI Taxonomy" id="2686094"/>
    <lineage>
        <taxon>Bacteria</taxon>
        <taxon>Pseudomonadati</taxon>
        <taxon>Pseudomonadota</taxon>
        <taxon>Alphaproteobacteria</taxon>
        <taxon>Caulobacterales</taxon>
        <taxon>Caulobacteraceae</taxon>
        <taxon>Terricaulis</taxon>
    </lineage>
</organism>
<feature type="transmembrane region" description="Helical" evidence="1">
    <location>
        <begin position="135"/>
        <end position="158"/>
    </location>
</feature>
<evidence type="ECO:0000313" key="3">
    <source>
        <dbReference type="Proteomes" id="UP000431269"/>
    </source>
</evidence>
<feature type="transmembrane region" description="Helical" evidence="1">
    <location>
        <begin position="16"/>
        <end position="39"/>
    </location>
</feature>
<gene>
    <name evidence="2" type="ORF">DSM104635_00934</name>
</gene>
<dbReference type="Proteomes" id="UP000431269">
    <property type="component" value="Chromosome"/>
</dbReference>
<feature type="transmembrane region" description="Helical" evidence="1">
    <location>
        <begin position="86"/>
        <end position="114"/>
    </location>
</feature>
<feature type="transmembrane region" description="Helical" evidence="1">
    <location>
        <begin position="269"/>
        <end position="287"/>
    </location>
</feature>
<reference evidence="3" key="1">
    <citation type="submission" date="2019-12" db="EMBL/GenBank/DDBJ databases">
        <title>Complete genome of Terracaulis silvestris 0127_4.</title>
        <authorList>
            <person name="Vieira S."/>
            <person name="Riedel T."/>
            <person name="Sproer C."/>
            <person name="Pascual J."/>
            <person name="Boedeker C."/>
            <person name="Overmann J."/>
        </authorList>
    </citation>
    <scope>NUCLEOTIDE SEQUENCE [LARGE SCALE GENOMIC DNA]</scope>
    <source>
        <strain evidence="3">0127_4</strain>
    </source>
</reference>
<keyword evidence="1" id="KW-0472">Membrane</keyword>
<name>A0A6I6MLG7_9CAUL</name>
<feature type="transmembrane region" description="Helical" evidence="1">
    <location>
        <begin position="228"/>
        <end position="257"/>
    </location>
</feature>
<dbReference type="EMBL" id="CP047045">
    <property type="protein sequence ID" value="QGZ94118.1"/>
    <property type="molecule type" value="Genomic_DNA"/>
</dbReference>
<dbReference type="AlphaFoldDB" id="A0A6I6MLG7"/>